<name>A0A5N6QRQ1_9ROSI</name>
<keyword evidence="2" id="KW-1185">Reference proteome</keyword>
<protein>
    <submittedName>
        <fullName evidence="1">Uncharacterized protein</fullName>
    </submittedName>
</protein>
<dbReference type="Proteomes" id="UP000327013">
    <property type="component" value="Chromosome 2"/>
</dbReference>
<proteinExistence type="predicted"/>
<evidence type="ECO:0000313" key="2">
    <source>
        <dbReference type="Proteomes" id="UP000327013"/>
    </source>
</evidence>
<dbReference type="EMBL" id="CM017322">
    <property type="protein sequence ID" value="KAE8008679.1"/>
    <property type="molecule type" value="Genomic_DNA"/>
</dbReference>
<gene>
    <name evidence="1" type="ORF">FH972_005171</name>
</gene>
<reference evidence="1 2" key="1">
    <citation type="submission" date="2019-06" db="EMBL/GenBank/DDBJ databases">
        <title>A chromosomal-level reference genome of Carpinus fangiana (Coryloideae, Betulaceae).</title>
        <authorList>
            <person name="Yang X."/>
            <person name="Wang Z."/>
            <person name="Zhang L."/>
            <person name="Hao G."/>
            <person name="Liu J."/>
            <person name="Yang Y."/>
        </authorList>
    </citation>
    <scope>NUCLEOTIDE SEQUENCE [LARGE SCALE GENOMIC DNA]</scope>
    <source>
        <strain evidence="1">Cfa_2016G</strain>
        <tissue evidence="1">Leaf</tissue>
    </source>
</reference>
<evidence type="ECO:0000313" key="1">
    <source>
        <dbReference type="EMBL" id="KAE8008679.1"/>
    </source>
</evidence>
<organism evidence="1 2">
    <name type="scientific">Carpinus fangiana</name>
    <dbReference type="NCBI Taxonomy" id="176857"/>
    <lineage>
        <taxon>Eukaryota</taxon>
        <taxon>Viridiplantae</taxon>
        <taxon>Streptophyta</taxon>
        <taxon>Embryophyta</taxon>
        <taxon>Tracheophyta</taxon>
        <taxon>Spermatophyta</taxon>
        <taxon>Magnoliopsida</taxon>
        <taxon>eudicotyledons</taxon>
        <taxon>Gunneridae</taxon>
        <taxon>Pentapetalae</taxon>
        <taxon>rosids</taxon>
        <taxon>fabids</taxon>
        <taxon>Fagales</taxon>
        <taxon>Betulaceae</taxon>
        <taxon>Carpinus</taxon>
    </lineage>
</organism>
<sequence>MEHRCLFRERLGSGVWLGSSVRLGSRELPLQLPSEPHLPNPLHAPHRHGLGCLHLLAPLPPQRGEVPRHRRLAHPVKLLHRRQHAPLQPCPQHLRQEPQQAHRRLLRQHRGQRLLPGPTIRHRDSGAILPGAQEHDRSQPHLQGQQLLPLGATKVSNFDSDKSDGIFECKIAVDGGEEGFAIVDDSVEGVAKERRQSFIDRLQVEELHGLSRRELEKCSEGASVF</sequence>
<accession>A0A5N6QRQ1</accession>
<dbReference type="AlphaFoldDB" id="A0A5N6QRQ1"/>